<keyword evidence="10" id="KW-1185">Reference proteome</keyword>
<evidence type="ECO:0000256" key="6">
    <source>
        <dbReference type="SAM" id="MobiDB-lite"/>
    </source>
</evidence>
<evidence type="ECO:0000259" key="7">
    <source>
        <dbReference type="PROSITE" id="PS50071"/>
    </source>
</evidence>
<dbReference type="SMART" id="SM00389">
    <property type="entry name" value="HOX"/>
    <property type="match status" value="1"/>
</dbReference>
<dbReference type="Gene3D" id="1.10.10.60">
    <property type="entry name" value="Homeodomain-like"/>
    <property type="match status" value="1"/>
</dbReference>
<dbReference type="GO" id="GO:0006355">
    <property type="term" value="P:regulation of DNA-templated transcription"/>
    <property type="evidence" value="ECO:0007669"/>
    <property type="project" value="InterPro"/>
</dbReference>
<keyword evidence="4" id="KW-0479">Metal-binding</keyword>
<feature type="region of interest" description="Disordered" evidence="6">
    <location>
        <begin position="280"/>
        <end position="333"/>
    </location>
</feature>
<feature type="compositionally biased region" description="Basic and acidic residues" evidence="6">
    <location>
        <begin position="193"/>
        <end position="207"/>
    </location>
</feature>
<keyword evidence="3 5" id="KW-0539">Nucleus</keyword>
<dbReference type="PROSITE" id="PS00028">
    <property type="entry name" value="ZINC_FINGER_C2H2_1"/>
    <property type="match status" value="1"/>
</dbReference>
<dbReference type="SUPFAM" id="SSF46689">
    <property type="entry name" value="Homeodomain-like"/>
    <property type="match status" value="1"/>
</dbReference>
<dbReference type="GO" id="GO:0003677">
    <property type="term" value="F:DNA binding"/>
    <property type="evidence" value="ECO:0007669"/>
    <property type="project" value="UniProtKB-UniRule"/>
</dbReference>
<keyword evidence="4" id="KW-0863">Zinc-finger</keyword>
<dbReference type="PANTHER" id="PTHR11850">
    <property type="entry name" value="HOMEOBOX PROTEIN TRANSCRIPTION FACTORS"/>
    <property type="match status" value="1"/>
</dbReference>
<dbReference type="Gene3D" id="3.30.160.60">
    <property type="entry name" value="Classic Zinc Finger"/>
    <property type="match status" value="1"/>
</dbReference>
<feature type="compositionally biased region" description="Polar residues" evidence="6">
    <location>
        <begin position="369"/>
        <end position="379"/>
    </location>
</feature>
<feature type="DNA-binding region" description="Homeobox" evidence="5">
    <location>
        <begin position="170"/>
        <end position="232"/>
    </location>
</feature>
<evidence type="ECO:0000256" key="5">
    <source>
        <dbReference type="PROSITE-ProRule" id="PRU00108"/>
    </source>
</evidence>
<evidence type="ECO:0000313" key="10">
    <source>
        <dbReference type="Proteomes" id="UP000191522"/>
    </source>
</evidence>
<evidence type="ECO:0000259" key="8">
    <source>
        <dbReference type="PROSITE" id="PS50157"/>
    </source>
</evidence>
<comment type="subcellular location">
    <subcellularLocation>
        <location evidence="5">Nucleus</location>
    </subcellularLocation>
</comment>
<proteinExistence type="predicted"/>
<feature type="domain" description="C2H2-type" evidence="8">
    <location>
        <begin position="385"/>
        <end position="408"/>
    </location>
</feature>
<comment type="caution">
    <text evidence="9">The sequence shown here is derived from an EMBL/GenBank/DDBJ whole genome shotgun (WGS) entry which is preliminary data.</text>
</comment>
<dbReference type="EMBL" id="MDYL01000001">
    <property type="protein sequence ID" value="OQD78322.1"/>
    <property type="molecule type" value="Genomic_DNA"/>
</dbReference>
<dbReference type="GO" id="GO:0008270">
    <property type="term" value="F:zinc ion binding"/>
    <property type="evidence" value="ECO:0007669"/>
    <property type="project" value="UniProtKB-KW"/>
</dbReference>
<dbReference type="OrthoDB" id="5399138at2759"/>
<evidence type="ECO:0000256" key="2">
    <source>
        <dbReference type="ARBA" id="ARBA00023155"/>
    </source>
</evidence>
<feature type="compositionally biased region" description="Polar residues" evidence="6">
    <location>
        <begin position="208"/>
        <end position="221"/>
    </location>
</feature>
<keyword evidence="2 5" id="KW-0371">Homeobox</keyword>
<dbReference type="AlphaFoldDB" id="A0A1V6PNU9"/>
<feature type="region of interest" description="Disordered" evidence="6">
    <location>
        <begin position="837"/>
        <end position="857"/>
    </location>
</feature>
<feature type="region of interest" description="Disordered" evidence="6">
    <location>
        <begin position="193"/>
        <end position="254"/>
    </location>
</feature>
<dbReference type="InterPro" id="IPR008422">
    <property type="entry name" value="KN_HD"/>
</dbReference>
<dbReference type="STRING" id="69771.A0A1V6PNU9"/>
<protein>
    <recommendedName>
        <fullName evidence="11">Homeobox domain-containing protein</fullName>
    </recommendedName>
</protein>
<dbReference type="InterPro" id="IPR001356">
    <property type="entry name" value="HD"/>
</dbReference>
<feature type="region of interest" description="Disordered" evidence="6">
    <location>
        <begin position="802"/>
        <end position="821"/>
    </location>
</feature>
<accession>A0A1V6PNU9</accession>
<feature type="region of interest" description="Disordered" evidence="6">
    <location>
        <begin position="1"/>
        <end position="25"/>
    </location>
</feature>
<organism evidence="9 10">
    <name type="scientific">Penicillium decumbens</name>
    <dbReference type="NCBI Taxonomy" id="69771"/>
    <lineage>
        <taxon>Eukaryota</taxon>
        <taxon>Fungi</taxon>
        <taxon>Dikarya</taxon>
        <taxon>Ascomycota</taxon>
        <taxon>Pezizomycotina</taxon>
        <taxon>Eurotiomycetes</taxon>
        <taxon>Eurotiomycetidae</taxon>
        <taxon>Eurotiales</taxon>
        <taxon>Aspergillaceae</taxon>
        <taxon>Penicillium</taxon>
    </lineage>
</organism>
<reference evidence="10" key="1">
    <citation type="journal article" date="2017" name="Nat. Microbiol.">
        <title>Global analysis of biosynthetic gene clusters reveals vast potential of secondary metabolite production in Penicillium species.</title>
        <authorList>
            <person name="Nielsen J.C."/>
            <person name="Grijseels S."/>
            <person name="Prigent S."/>
            <person name="Ji B."/>
            <person name="Dainat J."/>
            <person name="Nielsen K.F."/>
            <person name="Frisvad J.C."/>
            <person name="Workman M."/>
            <person name="Nielsen J."/>
        </authorList>
    </citation>
    <scope>NUCLEOTIDE SEQUENCE [LARGE SCALE GENOMIC DNA]</scope>
    <source>
        <strain evidence="10">IBT 11843</strain>
    </source>
</reference>
<dbReference type="InterPro" id="IPR013087">
    <property type="entry name" value="Znf_C2H2_type"/>
</dbReference>
<feature type="region of interest" description="Disordered" evidence="6">
    <location>
        <begin position="38"/>
        <end position="63"/>
    </location>
</feature>
<keyword evidence="1 5" id="KW-0238">DNA-binding</keyword>
<feature type="domain" description="Homeobox" evidence="7">
    <location>
        <begin position="168"/>
        <end position="231"/>
    </location>
</feature>
<dbReference type="InterPro" id="IPR050224">
    <property type="entry name" value="TALE_homeobox"/>
</dbReference>
<feature type="region of interest" description="Disordered" evidence="6">
    <location>
        <begin position="351"/>
        <end position="379"/>
    </location>
</feature>
<dbReference type="PROSITE" id="PS50071">
    <property type="entry name" value="HOMEOBOX_2"/>
    <property type="match status" value="1"/>
</dbReference>
<gene>
    <name evidence="9" type="ORF">PENDEC_c001G03847</name>
</gene>
<keyword evidence="4" id="KW-0862">Zinc</keyword>
<evidence type="ECO:0000256" key="3">
    <source>
        <dbReference type="ARBA" id="ARBA00023242"/>
    </source>
</evidence>
<dbReference type="SMART" id="SM00355">
    <property type="entry name" value="ZnF_C2H2"/>
    <property type="match status" value="3"/>
</dbReference>
<evidence type="ECO:0000256" key="1">
    <source>
        <dbReference type="ARBA" id="ARBA00023125"/>
    </source>
</evidence>
<dbReference type="Proteomes" id="UP000191522">
    <property type="component" value="Unassembled WGS sequence"/>
</dbReference>
<dbReference type="PROSITE" id="PS50157">
    <property type="entry name" value="ZINC_FINGER_C2H2_2"/>
    <property type="match status" value="1"/>
</dbReference>
<name>A0A1V6PNU9_PENDC</name>
<dbReference type="OMA" id="HLESHNF"/>
<feature type="compositionally biased region" description="Low complexity" evidence="6">
    <location>
        <begin position="324"/>
        <end position="333"/>
    </location>
</feature>
<evidence type="ECO:0000313" key="9">
    <source>
        <dbReference type="EMBL" id="OQD78322.1"/>
    </source>
</evidence>
<dbReference type="CDD" id="cd00086">
    <property type="entry name" value="homeodomain"/>
    <property type="match status" value="1"/>
</dbReference>
<dbReference type="Pfam" id="PF05920">
    <property type="entry name" value="Homeobox_KN"/>
    <property type="match status" value="1"/>
</dbReference>
<evidence type="ECO:0000256" key="4">
    <source>
        <dbReference type="PROSITE-ProRule" id="PRU00042"/>
    </source>
</evidence>
<dbReference type="InterPro" id="IPR009057">
    <property type="entry name" value="Homeodomain-like_sf"/>
</dbReference>
<sequence length="857" mass="94245">MEYFDFEGASSTHESNHQSDDVASVDIELDEAEERAANFNSLLQDQPLEFPNDPSAPEATEPYVAGTSVGPDPDTGPYPMFRAQEPCDFCRHMGLDCFVAKRGVMNNGCTCCISLYRECSFTHAKVPGRYLQTLHPVSENALIHTGGLTGKRALKSVSYGTFGDDKDGRSRKSNARFSRNALNILKGWLRDHNDNPYPNETEKDQLKHSTGLNRTQISNWLANARRRGKVRPASSTESPMSEAVEIPGQQPKDLSLMTPIERWKYSPPENEPAAISDIKRSLANPPFDPSRQRLTQSGHVRRRPGSSTNESSHASSEHKRYDASASSVGTSRSSCSDLSFASAFSHRSSLGSFGSMDRKERRRRRKASLPTNTFNQQKSRAARPFQCTFCTDSFAAKYDWQRHEKSMHLILDKWTCSPHGGVTEENGILRCVFCSAANPNKDHLETHNYITCQEKSIRERTFYRKDHLNQHLRLMHNAKFQRCMDKWQSSITEINSRCGFCLSLLHTWKDRVEHLAGHFKNGATMSQWQGDWGFDSHIQERVENAIPPFMIDYELRSPDPWTTVHAQGDDNTATLPVPSDGNCYLRLSRELTSYIHNQTGQGIIPTDQMIQAEGRRVIYGCDDAWNQTCADNPIWLSILKRDAGLGTTAQTDSIQLAGLGLQPPFADGALRAPPRETDVLARAMCPGAIPSPAVSSPGIRSPAIPGTGFSSAGASGHASLSGSYVGSTGMMSAGVPAFASDWGSSFTGNASSSSALAEEAGDPLVQMGFDPAFLQRLNDSYSELTPPDMEAVPLCAPAEFGDTGKQPWLDPSQNQPVLDVPGSDPIAVNYYSQQGHAPASDAIKGGMPAFQDSPGNY</sequence>
<evidence type="ECO:0008006" key="11">
    <source>
        <dbReference type="Google" id="ProtNLM"/>
    </source>
</evidence>
<dbReference type="GO" id="GO:0005634">
    <property type="term" value="C:nucleus"/>
    <property type="evidence" value="ECO:0007669"/>
    <property type="project" value="UniProtKB-SubCell"/>
</dbReference>